<comment type="subcellular location">
    <subcellularLocation>
        <location evidence="1">Cell inner membrane</location>
        <topology evidence="1">Multi-pass membrane protein</topology>
    </subcellularLocation>
</comment>
<protein>
    <submittedName>
        <fullName evidence="8">Methyl-accepting chemotaxis receptor</fullName>
    </submittedName>
</protein>
<dbReference type="Pfam" id="PF05651">
    <property type="entry name" value="Diacid_rec"/>
    <property type="match status" value="1"/>
</dbReference>
<feature type="domain" description="T-SNARE coiled-coil homology" evidence="7">
    <location>
        <begin position="301"/>
        <end position="363"/>
    </location>
</feature>
<evidence type="ECO:0000259" key="7">
    <source>
        <dbReference type="PROSITE" id="PS50192"/>
    </source>
</evidence>
<evidence type="ECO:0000256" key="5">
    <source>
        <dbReference type="PROSITE-ProRule" id="PRU00284"/>
    </source>
</evidence>
<keyword evidence="9" id="KW-1185">Reference proteome</keyword>
<organism evidence="8 9">
    <name type="scientific">Azospirillum humicireducens</name>
    <dbReference type="NCBI Taxonomy" id="1226968"/>
    <lineage>
        <taxon>Bacteria</taxon>
        <taxon>Pseudomonadati</taxon>
        <taxon>Pseudomonadota</taxon>
        <taxon>Alphaproteobacteria</taxon>
        <taxon>Rhodospirillales</taxon>
        <taxon>Azospirillaceae</taxon>
        <taxon>Azospirillum</taxon>
    </lineage>
</organism>
<feature type="domain" description="Methyl-accepting transducer" evidence="6">
    <location>
        <begin position="142"/>
        <end position="392"/>
    </location>
</feature>
<sequence length="408" mass="42024">MDISATIAQDLCDAIGRELDTVVSLIGKGGTVAASTARERIGTGHPVAADIVARRLDERAVSREEAAKSGGTMREGYAIAIDLDGDRVGALAVAGPAEQARRFARLARHWAVATLRAETAETRRVALMRDLSDRVEREVGGLAADLADAGRRLEAAIASVRTAGTEGLRQTADAAGAARAVDGSVGAIAGMLDRLASTSDQISGDTSKAREISLAAASDSDRATTVMNSLRSAAEQIASVVKLINAIASQTNLLALNATIEAARAGEAGRGFAVVANEVKALSRQTADATKQIADQVANLQKETAAVDEALGRIHSTIGSIQSINGTVAAAIDEQATLTAEVARSLDRSRQDAMAAEQRIGDAEQTLGGVTRTLDELATLSQTIAARAGSLGSGLGSRLSDALRQVRG</sequence>
<dbReference type="OrthoDB" id="9792148at2"/>
<evidence type="ECO:0000313" key="8">
    <source>
        <dbReference type="EMBL" id="ANC92816.1"/>
    </source>
</evidence>
<dbReference type="PANTHER" id="PTHR32089:SF112">
    <property type="entry name" value="LYSOZYME-LIKE PROTEIN-RELATED"/>
    <property type="match status" value="1"/>
</dbReference>
<dbReference type="SUPFAM" id="SSF58104">
    <property type="entry name" value="Methyl-accepting chemotaxis protein (MCP) signaling domain"/>
    <property type="match status" value="1"/>
</dbReference>
<evidence type="ECO:0000256" key="3">
    <source>
        <dbReference type="ARBA" id="ARBA00023224"/>
    </source>
</evidence>
<dbReference type="Pfam" id="PF00015">
    <property type="entry name" value="MCPsignal"/>
    <property type="match status" value="1"/>
</dbReference>
<dbReference type="Proteomes" id="UP000077405">
    <property type="component" value="Chromosome"/>
</dbReference>
<name>A0A160JI94_9PROT</name>
<dbReference type="RefSeq" id="WP_063635855.1">
    <property type="nucleotide sequence ID" value="NZ_CP015285.1"/>
</dbReference>
<dbReference type="GO" id="GO:0005886">
    <property type="term" value="C:plasma membrane"/>
    <property type="evidence" value="ECO:0007669"/>
    <property type="project" value="UniProtKB-SubCell"/>
</dbReference>
<dbReference type="PROSITE" id="PS50111">
    <property type="entry name" value="CHEMOTAXIS_TRANSDUC_2"/>
    <property type="match status" value="1"/>
</dbReference>
<dbReference type="EMBL" id="CP015285">
    <property type="protein sequence ID" value="ANC92816.1"/>
    <property type="molecule type" value="Genomic_DNA"/>
</dbReference>
<dbReference type="AlphaFoldDB" id="A0A160JI94"/>
<evidence type="ECO:0000256" key="4">
    <source>
        <dbReference type="ARBA" id="ARBA00029447"/>
    </source>
</evidence>
<dbReference type="SMART" id="SM00283">
    <property type="entry name" value="MA"/>
    <property type="match status" value="1"/>
</dbReference>
<keyword evidence="2" id="KW-0997">Cell inner membrane</keyword>
<keyword evidence="8" id="KW-0675">Receptor</keyword>
<dbReference type="PANTHER" id="PTHR32089">
    <property type="entry name" value="METHYL-ACCEPTING CHEMOTAXIS PROTEIN MCPB"/>
    <property type="match status" value="1"/>
</dbReference>
<evidence type="ECO:0000256" key="1">
    <source>
        <dbReference type="ARBA" id="ARBA00004429"/>
    </source>
</evidence>
<evidence type="ECO:0000313" key="9">
    <source>
        <dbReference type="Proteomes" id="UP000077405"/>
    </source>
</evidence>
<evidence type="ECO:0000256" key="2">
    <source>
        <dbReference type="ARBA" id="ARBA00022519"/>
    </source>
</evidence>
<proteinExistence type="inferred from homology"/>
<evidence type="ECO:0000259" key="6">
    <source>
        <dbReference type="PROSITE" id="PS50111"/>
    </source>
</evidence>
<gene>
    <name evidence="8" type="ORF">A6A40_13550</name>
</gene>
<keyword evidence="2" id="KW-0472">Membrane</keyword>
<keyword evidence="2" id="KW-1003">Cell membrane</keyword>
<comment type="similarity">
    <text evidence="4">Belongs to the methyl-accepting chemotaxis (MCP) protein family.</text>
</comment>
<dbReference type="GO" id="GO:0007165">
    <property type="term" value="P:signal transduction"/>
    <property type="evidence" value="ECO:0007669"/>
    <property type="project" value="UniProtKB-KW"/>
</dbReference>
<reference evidence="8 9" key="1">
    <citation type="journal article" date="2013" name="Int. J. Syst. Evol. Microbiol.">
        <title>Azospirillum humicireducens sp. nov., a nitrogen-fixing bacterium isolated from a microbial fuel cell.</title>
        <authorList>
            <person name="Zhou S."/>
            <person name="Han L."/>
            <person name="Wang Y."/>
            <person name="Yang G."/>
            <person name="Zhuang L."/>
            <person name="Hu P."/>
        </authorList>
    </citation>
    <scope>NUCLEOTIDE SEQUENCE [LARGE SCALE GENOMIC DNA]</scope>
    <source>
        <strain evidence="8 9">SgZ-5</strain>
    </source>
</reference>
<dbReference type="STRING" id="1226968.A6A40_13550"/>
<dbReference type="InterPro" id="IPR000727">
    <property type="entry name" value="T_SNARE_dom"/>
</dbReference>
<dbReference type="InterPro" id="IPR004089">
    <property type="entry name" value="MCPsignal_dom"/>
</dbReference>
<accession>A0A160JI94</accession>
<dbReference type="PROSITE" id="PS50192">
    <property type="entry name" value="T_SNARE"/>
    <property type="match status" value="1"/>
</dbReference>
<keyword evidence="3 5" id="KW-0807">Transducer</keyword>
<dbReference type="Gene3D" id="1.10.287.950">
    <property type="entry name" value="Methyl-accepting chemotaxis protein"/>
    <property type="match status" value="1"/>
</dbReference>
<dbReference type="InterPro" id="IPR008599">
    <property type="entry name" value="Diacid_rec"/>
</dbReference>
<dbReference type="KEGG" id="ahu:A6A40_13550"/>